<accession>A0A9X6F5X1</accession>
<feature type="region of interest" description="Disordered" evidence="1">
    <location>
        <begin position="26"/>
        <end position="49"/>
    </location>
</feature>
<dbReference type="Pfam" id="PF19903">
    <property type="entry name" value="DUF6376"/>
    <property type="match status" value="1"/>
</dbReference>
<dbReference type="RefSeq" id="WP_087967621.1">
    <property type="nucleotide sequence ID" value="NZ_NFDN01000074.1"/>
</dbReference>
<dbReference type="PROSITE" id="PS51257">
    <property type="entry name" value="PROKAR_LIPOPROTEIN"/>
    <property type="match status" value="1"/>
</dbReference>
<organism evidence="2 3">
    <name type="scientific">Bacillus thuringiensis serovar yosoo</name>
    <dbReference type="NCBI Taxonomy" id="180848"/>
    <lineage>
        <taxon>Bacteria</taxon>
        <taxon>Bacillati</taxon>
        <taxon>Bacillota</taxon>
        <taxon>Bacilli</taxon>
        <taxon>Bacillales</taxon>
        <taxon>Bacillaceae</taxon>
        <taxon>Bacillus</taxon>
        <taxon>Bacillus cereus group</taxon>
    </lineage>
</organism>
<evidence type="ECO:0000313" key="3">
    <source>
        <dbReference type="Proteomes" id="UP000195129"/>
    </source>
</evidence>
<evidence type="ECO:0000256" key="1">
    <source>
        <dbReference type="SAM" id="MobiDB-lite"/>
    </source>
</evidence>
<dbReference type="InterPro" id="IPR045956">
    <property type="entry name" value="DUF6376"/>
</dbReference>
<feature type="compositionally biased region" description="Low complexity" evidence="1">
    <location>
        <begin position="32"/>
        <end position="42"/>
    </location>
</feature>
<evidence type="ECO:0000313" key="2">
    <source>
        <dbReference type="EMBL" id="OTY52614.1"/>
    </source>
</evidence>
<protein>
    <recommendedName>
        <fullName evidence="4">Lipoprotein</fullName>
    </recommendedName>
</protein>
<gene>
    <name evidence="2" type="ORF">BK746_27795</name>
</gene>
<evidence type="ECO:0008006" key="4">
    <source>
        <dbReference type="Google" id="ProtNLM"/>
    </source>
</evidence>
<dbReference type="EMBL" id="NFDN01000074">
    <property type="protein sequence ID" value="OTY52614.1"/>
    <property type="molecule type" value="Genomic_DNA"/>
</dbReference>
<sequence length="166" mass="18435">MKAKKLAYVVLPIMLLGVGCGISKDHPKESASQETVSETSTESSRHTTLNDKSLTYTNSLFDLSDELNKAMDAVYDAVGDDNYKIALNDLKKVTLKFEDLEPSDDYKDIHEKVLQSMKTRREGIELLLSNIDDKTTSDSLRGSYLLGEAIDSYIDVIGEIAHKNKG</sequence>
<name>A0A9X6F5X1_BACTU</name>
<dbReference type="Proteomes" id="UP000195129">
    <property type="component" value="Unassembled WGS sequence"/>
</dbReference>
<comment type="caution">
    <text evidence="2">The sequence shown here is derived from an EMBL/GenBank/DDBJ whole genome shotgun (WGS) entry which is preliminary data.</text>
</comment>
<reference evidence="2 3" key="1">
    <citation type="submission" date="2016-10" db="EMBL/GenBank/DDBJ databases">
        <title>Comparative genomics of Bacillus thuringiensis reveals a path to pathogens against multiple invertebrate hosts.</title>
        <authorList>
            <person name="Zheng J."/>
            <person name="Gao Q."/>
            <person name="Liu H."/>
            <person name="Peng D."/>
            <person name="Ruan L."/>
            <person name="Sun M."/>
        </authorList>
    </citation>
    <scope>NUCLEOTIDE SEQUENCE [LARGE SCALE GENOMIC DNA]</scope>
    <source>
        <strain evidence="2">BGSC 4CA1</strain>
    </source>
</reference>
<proteinExistence type="predicted"/>
<dbReference type="AlphaFoldDB" id="A0A9X6F5X1"/>